<reference evidence="2" key="1">
    <citation type="submission" date="2016-09" db="EMBL/GenBank/DDBJ databases">
        <authorList>
            <person name="Lysoe E."/>
        </authorList>
    </citation>
    <scope>NUCLEOTIDE SEQUENCE [LARGE SCALE GENOMIC DNA]</scope>
    <source>
        <strain evidence="2">LJ96T</strain>
    </source>
</reference>
<organism evidence="1 2">
    <name type="scientific">Luteibacter rhizovicinus DSM 16549</name>
    <dbReference type="NCBI Taxonomy" id="1440763"/>
    <lineage>
        <taxon>Bacteria</taxon>
        <taxon>Pseudomonadati</taxon>
        <taxon>Pseudomonadota</taxon>
        <taxon>Gammaproteobacteria</taxon>
        <taxon>Lysobacterales</taxon>
        <taxon>Rhodanobacteraceae</taxon>
        <taxon>Luteibacter</taxon>
    </lineage>
</organism>
<evidence type="ECO:0000313" key="1">
    <source>
        <dbReference type="EMBL" id="APG03532.1"/>
    </source>
</evidence>
<dbReference type="KEGG" id="lrz:BJI69_06145"/>
<keyword evidence="2" id="KW-1185">Reference proteome</keyword>
<proteinExistence type="predicted"/>
<dbReference type="PATRIC" id="fig|1440763.5.peg.3618"/>
<dbReference type="AlphaFoldDB" id="A0A0G9H5C6"/>
<dbReference type="Proteomes" id="UP000182987">
    <property type="component" value="Chromosome"/>
</dbReference>
<sequence>MKNTIITVALITCLLGLACPVFAKNGDPAPKGWLLVRSGVANATANYDKEDSDSDDKLQGVSVLCADITETAANVQNLINTDGTRVWGVNRGLTRASTVINLKGNVVIDAMPNNPNHCLINGLTVSQIKGIWH</sequence>
<dbReference type="RefSeq" id="WP_046969025.1">
    <property type="nucleotide sequence ID" value="NZ_CP017480.1"/>
</dbReference>
<dbReference type="EMBL" id="CP017480">
    <property type="protein sequence ID" value="APG03532.1"/>
    <property type="molecule type" value="Genomic_DNA"/>
</dbReference>
<accession>A0A0G9H5C6</accession>
<dbReference type="OrthoDB" id="6430571at2"/>
<protein>
    <submittedName>
        <fullName evidence="1">Uncharacterized protein</fullName>
    </submittedName>
</protein>
<dbReference type="PROSITE" id="PS51257">
    <property type="entry name" value="PROKAR_LIPOPROTEIN"/>
    <property type="match status" value="1"/>
</dbReference>
<name>A0A0G9H5C6_9GAMM</name>
<gene>
    <name evidence="1" type="ORF">BJI69_06145</name>
</gene>
<evidence type="ECO:0000313" key="2">
    <source>
        <dbReference type="Proteomes" id="UP000182987"/>
    </source>
</evidence>